<sequence>MVWGLFPVDPLSGEDKYYIFTKGVYKVGRKGCDVIICKDKGVSRIHAEVVVDEMISMDHPLHMKSDLPSRILIRDCSKYGTYINKEKVHKFLNKETFLKDGDVVSFGTGTAVYRFCFVPLVFFVYCSESFQVDQLLRDKVSSIGACITYNLSEECTHVLADELMPVQEDLVDAIVSKKPIVLRSWVELVAEKRIGLEIPSWSSYIPTMTVEGVSVKVAASGTRAKCLEGFTCLLESINMYKFKDRLQSLLEVCGAKIVFVEEFCSNAKGLDCGQDSHVVCVIPRGSPDKFNLFNKLGSLSRVNELDLLRAVLAGHLDLSVLVSPSVSGHSGYATVVSLKKLTILVSSSCSTDETVVADSEAEVETPTSEHFTADISNEEAPKYVNKLEMAIDPHLRSENNHVVSSAYSIGNMTAKRETVDEAESGNSDIIYSQDLIIRDLNLPAQISSTPNNEVLNFKRFRKGNTQSGNSFNNLIPFSKYPYKDFDYGNQDMLESVKEEKRRKQMEAIAEDLFNTEKTMRNACCFLNYAGKAAWSCWFSSRTSYTWLTTGMRLLLIIFFIVMQYPLNFELPFPCSGILWNEFETI</sequence>
<dbReference type="Pfam" id="PF00533">
    <property type="entry name" value="BRCT"/>
    <property type="match status" value="1"/>
</dbReference>
<dbReference type="GO" id="GO:0000724">
    <property type="term" value="P:double-strand break repair via homologous recombination"/>
    <property type="evidence" value="ECO:0007669"/>
    <property type="project" value="TreeGrafter"/>
</dbReference>
<feature type="domain" description="BRCT" evidence="10">
    <location>
        <begin position="136"/>
        <end position="186"/>
    </location>
</feature>
<dbReference type="PANTHER" id="PTHR12162:SF0">
    <property type="entry name" value="NIBRIN"/>
    <property type="match status" value="1"/>
</dbReference>
<dbReference type="CDD" id="cd22667">
    <property type="entry name" value="FHA_NBN"/>
    <property type="match status" value="1"/>
</dbReference>
<accession>A0AAD6PZ77</accession>
<keyword evidence="7" id="KW-0131">Cell cycle</keyword>
<organism evidence="11 12">
    <name type="scientific">Populus alba x Populus x berolinensis</name>
    <dbReference type="NCBI Taxonomy" id="444605"/>
    <lineage>
        <taxon>Eukaryota</taxon>
        <taxon>Viridiplantae</taxon>
        <taxon>Streptophyta</taxon>
        <taxon>Embryophyta</taxon>
        <taxon>Tracheophyta</taxon>
        <taxon>Spermatophyta</taxon>
        <taxon>Magnoliopsida</taxon>
        <taxon>eudicotyledons</taxon>
        <taxon>Gunneridae</taxon>
        <taxon>Pentapetalae</taxon>
        <taxon>rosids</taxon>
        <taxon>fabids</taxon>
        <taxon>Malpighiales</taxon>
        <taxon>Salicaceae</taxon>
        <taxon>Saliceae</taxon>
        <taxon>Populus</taxon>
    </lineage>
</organism>
<dbReference type="Proteomes" id="UP001164929">
    <property type="component" value="Chromosome 15"/>
</dbReference>
<protein>
    <submittedName>
        <fullName evidence="11">Nijmegen breakage syndrome 1 protein</fullName>
    </submittedName>
</protein>
<evidence type="ECO:0000256" key="3">
    <source>
        <dbReference type="ARBA" id="ARBA00022454"/>
    </source>
</evidence>
<dbReference type="Pfam" id="PF00498">
    <property type="entry name" value="FHA"/>
    <property type="match status" value="1"/>
</dbReference>
<dbReference type="SUPFAM" id="SSF52113">
    <property type="entry name" value="BRCT domain"/>
    <property type="match status" value="1"/>
</dbReference>
<evidence type="ECO:0000313" key="11">
    <source>
        <dbReference type="EMBL" id="KAJ6971333.1"/>
    </source>
</evidence>
<evidence type="ECO:0000256" key="1">
    <source>
        <dbReference type="ARBA" id="ARBA00004123"/>
    </source>
</evidence>
<dbReference type="CDD" id="cd00027">
    <property type="entry name" value="BRCT"/>
    <property type="match status" value="1"/>
</dbReference>
<keyword evidence="5" id="KW-0234">DNA repair</keyword>
<proteinExistence type="inferred from homology"/>
<evidence type="ECO:0000256" key="5">
    <source>
        <dbReference type="ARBA" id="ARBA00023204"/>
    </source>
</evidence>
<dbReference type="FunFam" id="2.60.200.20:FF:000017">
    <property type="entry name" value="Nibrin"/>
    <property type="match status" value="1"/>
</dbReference>
<dbReference type="Gene3D" id="2.60.200.20">
    <property type="match status" value="1"/>
</dbReference>
<dbReference type="AlphaFoldDB" id="A0AAD6PZ77"/>
<feature type="domain" description="FHA" evidence="9">
    <location>
        <begin position="25"/>
        <end position="88"/>
    </location>
</feature>
<keyword evidence="3" id="KW-0158">Chromosome</keyword>
<dbReference type="InterPro" id="IPR001357">
    <property type="entry name" value="BRCT_dom"/>
</dbReference>
<reference evidence="11" key="1">
    <citation type="journal article" date="2023" name="Mol. Ecol. Resour.">
        <title>Chromosome-level genome assembly of a triploid poplar Populus alba 'Berolinensis'.</title>
        <authorList>
            <person name="Chen S."/>
            <person name="Yu Y."/>
            <person name="Wang X."/>
            <person name="Wang S."/>
            <person name="Zhang T."/>
            <person name="Zhou Y."/>
            <person name="He R."/>
            <person name="Meng N."/>
            <person name="Wang Y."/>
            <person name="Liu W."/>
            <person name="Liu Z."/>
            <person name="Liu J."/>
            <person name="Guo Q."/>
            <person name="Huang H."/>
            <person name="Sederoff R.R."/>
            <person name="Wang G."/>
            <person name="Qu G."/>
            <person name="Chen S."/>
        </authorList>
    </citation>
    <scope>NUCLEOTIDE SEQUENCE</scope>
    <source>
        <strain evidence="11">SC-2020</strain>
    </source>
</reference>
<dbReference type="InterPro" id="IPR008984">
    <property type="entry name" value="SMAD_FHA_dom_sf"/>
</dbReference>
<name>A0AAD6PZ77_9ROSI</name>
<evidence type="ECO:0000313" key="12">
    <source>
        <dbReference type="Proteomes" id="UP001164929"/>
    </source>
</evidence>
<dbReference type="GO" id="GO:0005694">
    <property type="term" value="C:chromosome"/>
    <property type="evidence" value="ECO:0007669"/>
    <property type="project" value="UniProtKB-SubCell"/>
</dbReference>
<comment type="similarity">
    <text evidence="8">Belongs to the Nibrin family.</text>
</comment>
<dbReference type="GO" id="GO:0003684">
    <property type="term" value="F:damaged DNA binding"/>
    <property type="evidence" value="ECO:0007669"/>
    <property type="project" value="TreeGrafter"/>
</dbReference>
<dbReference type="EMBL" id="JAQIZT010000015">
    <property type="protein sequence ID" value="KAJ6971333.1"/>
    <property type="molecule type" value="Genomic_DNA"/>
</dbReference>
<evidence type="ECO:0000256" key="4">
    <source>
        <dbReference type="ARBA" id="ARBA00022763"/>
    </source>
</evidence>
<comment type="caution">
    <text evidence="11">The sequence shown here is derived from an EMBL/GenBank/DDBJ whole genome shotgun (WGS) entry which is preliminary data.</text>
</comment>
<dbReference type="PANTHER" id="PTHR12162">
    <property type="entry name" value="NIBRIN-RELATED"/>
    <property type="match status" value="1"/>
</dbReference>
<evidence type="ECO:0000256" key="2">
    <source>
        <dbReference type="ARBA" id="ARBA00004286"/>
    </source>
</evidence>
<evidence type="ECO:0000259" key="9">
    <source>
        <dbReference type="PROSITE" id="PS50006"/>
    </source>
</evidence>
<gene>
    <name evidence="11" type="ORF">NC653_035569</name>
</gene>
<keyword evidence="12" id="KW-1185">Reference proteome</keyword>
<dbReference type="SMART" id="SM00240">
    <property type="entry name" value="FHA"/>
    <property type="match status" value="1"/>
</dbReference>
<dbReference type="InterPro" id="IPR000253">
    <property type="entry name" value="FHA_dom"/>
</dbReference>
<keyword evidence="4" id="KW-0227">DNA damage</keyword>
<evidence type="ECO:0000256" key="6">
    <source>
        <dbReference type="ARBA" id="ARBA00023242"/>
    </source>
</evidence>
<keyword evidence="6" id="KW-0539">Nucleus</keyword>
<dbReference type="Gene3D" id="3.40.50.10190">
    <property type="entry name" value="BRCT domain"/>
    <property type="match status" value="1"/>
</dbReference>
<dbReference type="PROSITE" id="PS50172">
    <property type="entry name" value="BRCT"/>
    <property type="match status" value="1"/>
</dbReference>
<comment type="subcellular location">
    <subcellularLocation>
        <location evidence="2">Chromosome</location>
    </subcellularLocation>
    <subcellularLocation>
        <location evidence="1">Nucleus</location>
    </subcellularLocation>
</comment>
<evidence type="ECO:0000256" key="8">
    <source>
        <dbReference type="ARBA" id="ARBA00044757"/>
    </source>
</evidence>
<dbReference type="InterPro" id="IPR040227">
    <property type="entry name" value="Nibrin-rel"/>
</dbReference>
<dbReference type="GO" id="GO:0030870">
    <property type="term" value="C:Mre11 complex"/>
    <property type="evidence" value="ECO:0007669"/>
    <property type="project" value="InterPro"/>
</dbReference>
<dbReference type="SUPFAM" id="SSF49879">
    <property type="entry name" value="SMAD/FHA domain"/>
    <property type="match status" value="1"/>
</dbReference>
<dbReference type="GO" id="GO:0007095">
    <property type="term" value="P:mitotic G2 DNA damage checkpoint signaling"/>
    <property type="evidence" value="ECO:0007669"/>
    <property type="project" value="InterPro"/>
</dbReference>
<dbReference type="PROSITE" id="PS50006">
    <property type="entry name" value="FHA_DOMAIN"/>
    <property type="match status" value="1"/>
</dbReference>
<evidence type="ECO:0000256" key="7">
    <source>
        <dbReference type="ARBA" id="ARBA00023306"/>
    </source>
</evidence>
<dbReference type="InterPro" id="IPR036420">
    <property type="entry name" value="BRCT_dom_sf"/>
</dbReference>
<evidence type="ECO:0000259" key="10">
    <source>
        <dbReference type="PROSITE" id="PS50172"/>
    </source>
</evidence>